<comment type="similarity">
    <text evidence="1">Belongs to the sulfur carrier protein TusA family.</text>
</comment>
<reference evidence="3 4" key="1">
    <citation type="submission" date="2022-04" db="EMBL/GenBank/DDBJ databases">
        <title>Paracoccus sp. YLB-12 draft genome sequence.</title>
        <authorList>
            <person name="Yu L."/>
        </authorList>
    </citation>
    <scope>NUCLEOTIDE SEQUENCE [LARGE SCALE GENOMIC DNA]</scope>
    <source>
        <strain evidence="3 4">YLB-12</strain>
    </source>
</reference>
<name>A0ABT2KC41_9RHOB</name>
<keyword evidence="4" id="KW-1185">Reference proteome</keyword>
<dbReference type="InterPro" id="IPR001455">
    <property type="entry name" value="TusA-like"/>
</dbReference>
<evidence type="ECO:0000313" key="3">
    <source>
        <dbReference type="EMBL" id="MCT4334087.1"/>
    </source>
</evidence>
<dbReference type="PANTHER" id="PTHR33279:SF6">
    <property type="entry name" value="SULFUR CARRIER PROTEIN YEDF-RELATED"/>
    <property type="match status" value="1"/>
</dbReference>
<dbReference type="Proteomes" id="UP001320702">
    <property type="component" value="Unassembled WGS sequence"/>
</dbReference>
<evidence type="ECO:0000256" key="1">
    <source>
        <dbReference type="ARBA" id="ARBA00008984"/>
    </source>
</evidence>
<dbReference type="PANTHER" id="PTHR33279">
    <property type="entry name" value="SULFUR CARRIER PROTEIN YEDF-RELATED"/>
    <property type="match status" value="1"/>
</dbReference>
<protein>
    <submittedName>
        <fullName evidence="3">Sulfurtransferase TusA family protein</fullName>
    </submittedName>
</protein>
<dbReference type="EMBL" id="JANAVZ010000008">
    <property type="protein sequence ID" value="MCT4334087.1"/>
    <property type="molecule type" value="Genomic_DNA"/>
</dbReference>
<comment type="caution">
    <text evidence="3">The sequence shown here is derived from an EMBL/GenBank/DDBJ whole genome shotgun (WGS) entry which is preliminary data.</text>
</comment>
<dbReference type="RefSeq" id="WP_260278014.1">
    <property type="nucleotide sequence ID" value="NZ_JANAVZ010000008.1"/>
</dbReference>
<sequence>MHGADDGRGVTPDGTIDARGLLCPLPVLRLRKALAGVAPGTRLRLIATDPMAAVDVPHFCREAGHVMIEARDLDNGTREYTVQAHSPARGAKDMCG</sequence>
<gene>
    <name evidence="3" type="ORF">MU516_14570</name>
</gene>
<dbReference type="Gene3D" id="3.30.110.40">
    <property type="entry name" value="TusA-like domain"/>
    <property type="match status" value="1"/>
</dbReference>
<evidence type="ECO:0000313" key="4">
    <source>
        <dbReference type="Proteomes" id="UP001320702"/>
    </source>
</evidence>
<proteinExistence type="inferred from homology"/>
<accession>A0ABT2KC41</accession>
<evidence type="ECO:0000259" key="2">
    <source>
        <dbReference type="PROSITE" id="PS01148"/>
    </source>
</evidence>
<feature type="domain" description="UPF0033" evidence="2">
    <location>
        <begin position="16"/>
        <end position="40"/>
    </location>
</feature>
<dbReference type="PROSITE" id="PS01148">
    <property type="entry name" value="UPF0033"/>
    <property type="match status" value="1"/>
</dbReference>
<dbReference type="CDD" id="cd00291">
    <property type="entry name" value="SirA_YedF_YeeD"/>
    <property type="match status" value="1"/>
</dbReference>
<dbReference type="SUPFAM" id="SSF64307">
    <property type="entry name" value="SirA-like"/>
    <property type="match status" value="1"/>
</dbReference>
<dbReference type="InterPro" id="IPR036868">
    <property type="entry name" value="TusA-like_sf"/>
</dbReference>
<dbReference type="Pfam" id="PF01206">
    <property type="entry name" value="TusA"/>
    <property type="match status" value="1"/>
</dbReference>
<organism evidence="3 4">
    <name type="scientific">Paracoccus maritimus</name>
    <dbReference type="NCBI Taxonomy" id="2933292"/>
    <lineage>
        <taxon>Bacteria</taxon>
        <taxon>Pseudomonadati</taxon>
        <taxon>Pseudomonadota</taxon>
        <taxon>Alphaproteobacteria</taxon>
        <taxon>Rhodobacterales</taxon>
        <taxon>Paracoccaceae</taxon>
        <taxon>Paracoccus</taxon>
    </lineage>
</organism>